<gene>
    <name evidence="1" type="ORF">P872_06190</name>
</gene>
<protein>
    <submittedName>
        <fullName evidence="1">Uncharacterized protein</fullName>
    </submittedName>
</protein>
<evidence type="ECO:0000313" key="2">
    <source>
        <dbReference type="Proteomes" id="UP000016843"/>
    </source>
</evidence>
<keyword evidence="2" id="KW-1185">Reference proteome</keyword>
<name>U5BR42_9BACT</name>
<dbReference type="EMBL" id="AWXR01000018">
    <property type="protein sequence ID" value="ERM83060.1"/>
    <property type="molecule type" value="Genomic_DNA"/>
</dbReference>
<comment type="caution">
    <text evidence="1">The sequence shown here is derived from an EMBL/GenBank/DDBJ whole genome shotgun (WGS) entry which is preliminary data.</text>
</comment>
<evidence type="ECO:0000313" key="1">
    <source>
        <dbReference type="EMBL" id="ERM83060.1"/>
    </source>
</evidence>
<sequence>MLLFSFYLPFKKTRVARDFCNQIPIKTTAGCDGDLARMFLNGKFQSEFCQTKTQLAEAPRDKTPVMNYWIIQLLNH</sequence>
<dbReference type="Proteomes" id="UP000016843">
    <property type="component" value="Unassembled WGS sequence"/>
</dbReference>
<reference evidence="1 2" key="1">
    <citation type="journal article" date="2013" name="Genome Announc.">
        <title>Draft Genome Sequence of the Psychrophilic and Alkaliphilic Rhodonellum psychrophilum Strain GCM71T.</title>
        <authorList>
            <person name="Hauptmann A.L."/>
            <person name="Glaring M.A."/>
            <person name="Hallin P.F."/>
            <person name="Prieme A."/>
            <person name="Stougaard P."/>
        </authorList>
    </citation>
    <scope>NUCLEOTIDE SEQUENCE [LARGE SCALE GENOMIC DNA]</scope>
    <source>
        <strain evidence="1 2">GCM71</strain>
    </source>
</reference>
<dbReference type="AlphaFoldDB" id="U5BR42"/>
<proteinExistence type="predicted"/>
<organism evidence="1 2">
    <name type="scientific">Rhodonellum psychrophilum GCM71 = DSM 17998</name>
    <dbReference type="NCBI Taxonomy" id="1123057"/>
    <lineage>
        <taxon>Bacteria</taxon>
        <taxon>Pseudomonadati</taxon>
        <taxon>Bacteroidota</taxon>
        <taxon>Cytophagia</taxon>
        <taxon>Cytophagales</taxon>
        <taxon>Cytophagaceae</taxon>
        <taxon>Rhodonellum</taxon>
    </lineage>
</organism>
<accession>U5BR42</accession>